<feature type="region of interest" description="Disordered" evidence="6">
    <location>
        <begin position="586"/>
        <end position="639"/>
    </location>
</feature>
<evidence type="ECO:0000256" key="6">
    <source>
        <dbReference type="SAM" id="MobiDB-lite"/>
    </source>
</evidence>
<feature type="region of interest" description="Disordered" evidence="6">
    <location>
        <begin position="1230"/>
        <end position="1249"/>
    </location>
</feature>
<reference evidence="9 10" key="1">
    <citation type="submission" date="2025-05" db="UniProtKB">
        <authorList>
            <consortium name="RefSeq"/>
        </authorList>
    </citation>
    <scope>IDENTIFICATION</scope>
    <source>
        <tissue evidence="9 10">Thorax and Abdomen</tissue>
    </source>
</reference>
<feature type="domain" description="Sec16 Sec23-binding" evidence="7">
    <location>
        <begin position="1583"/>
        <end position="1820"/>
    </location>
</feature>
<feature type="compositionally biased region" description="Polar residues" evidence="6">
    <location>
        <begin position="1886"/>
        <end position="1901"/>
    </location>
</feature>
<feature type="compositionally biased region" description="Polar residues" evidence="6">
    <location>
        <begin position="605"/>
        <end position="616"/>
    </location>
</feature>
<feature type="compositionally biased region" description="Basic and acidic residues" evidence="6">
    <location>
        <begin position="950"/>
        <end position="966"/>
    </location>
</feature>
<feature type="compositionally biased region" description="Basic and acidic residues" evidence="6">
    <location>
        <begin position="1276"/>
        <end position="1292"/>
    </location>
</feature>
<feature type="compositionally biased region" description="Basic and acidic residues" evidence="6">
    <location>
        <begin position="1091"/>
        <end position="1125"/>
    </location>
</feature>
<feature type="region of interest" description="Disordered" evidence="6">
    <location>
        <begin position="746"/>
        <end position="780"/>
    </location>
</feature>
<gene>
    <name evidence="9 10" type="primary">LOC107223481</name>
</gene>
<evidence type="ECO:0000313" key="8">
    <source>
        <dbReference type="Proteomes" id="UP000829291"/>
    </source>
</evidence>
<dbReference type="CDD" id="cd09233">
    <property type="entry name" value="ACE1-Sec16-like"/>
    <property type="match status" value="1"/>
</dbReference>
<dbReference type="RefSeq" id="XP_046591264.1">
    <property type="nucleotide sequence ID" value="XM_046735308.1"/>
</dbReference>
<evidence type="ECO:0000256" key="1">
    <source>
        <dbReference type="ARBA" id="ARBA00004240"/>
    </source>
</evidence>
<dbReference type="Pfam" id="PF12931">
    <property type="entry name" value="TPR_Sec16"/>
    <property type="match status" value="1"/>
</dbReference>
<organism evidence="8 9">
    <name type="scientific">Neodiprion lecontei</name>
    <name type="common">Redheaded pine sawfly</name>
    <dbReference type="NCBI Taxonomy" id="441921"/>
    <lineage>
        <taxon>Eukaryota</taxon>
        <taxon>Metazoa</taxon>
        <taxon>Ecdysozoa</taxon>
        <taxon>Arthropoda</taxon>
        <taxon>Hexapoda</taxon>
        <taxon>Insecta</taxon>
        <taxon>Pterygota</taxon>
        <taxon>Neoptera</taxon>
        <taxon>Endopterygota</taxon>
        <taxon>Hymenoptera</taxon>
        <taxon>Tenthredinoidea</taxon>
        <taxon>Diprionidae</taxon>
        <taxon>Diprioninae</taxon>
        <taxon>Neodiprion</taxon>
    </lineage>
</organism>
<feature type="compositionally biased region" description="Basic and acidic residues" evidence="6">
    <location>
        <begin position="629"/>
        <end position="639"/>
    </location>
</feature>
<evidence type="ECO:0000256" key="3">
    <source>
        <dbReference type="ARBA" id="ARBA00022448"/>
    </source>
</evidence>
<feature type="region of interest" description="Disordered" evidence="6">
    <location>
        <begin position="1351"/>
        <end position="1370"/>
    </location>
</feature>
<feature type="region of interest" description="Disordered" evidence="6">
    <location>
        <begin position="431"/>
        <end position="479"/>
    </location>
</feature>
<feature type="compositionally biased region" description="Basic and acidic residues" evidence="6">
    <location>
        <begin position="900"/>
        <end position="909"/>
    </location>
</feature>
<dbReference type="Gene3D" id="1.25.40.1030">
    <property type="match status" value="1"/>
</dbReference>
<feature type="compositionally biased region" description="Polar residues" evidence="6">
    <location>
        <begin position="199"/>
        <end position="230"/>
    </location>
</feature>
<feature type="compositionally biased region" description="Basic and acidic residues" evidence="6">
    <location>
        <begin position="431"/>
        <end position="446"/>
    </location>
</feature>
<dbReference type="Proteomes" id="UP000829291">
    <property type="component" value="Chromosome 3"/>
</dbReference>
<feature type="compositionally biased region" description="Polar residues" evidence="6">
    <location>
        <begin position="245"/>
        <end position="261"/>
    </location>
</feature>
<keyword evidence="4" id="KW-0256">Endoplasmic reticulum</keyword>
<comment type="similarity">
    <text evidence="2">Belongs to the SEC16 family.</text>
</comment>
<feature type="compositionally biased region" description="Basic and acidic residues" evidence="6">
    <location>
        <begin position="751"/>
        <end position="761"/>
    </location>
</feature>
<keyword evidence="8" id="KW-1185">Reference proteome</keyword>
<comment type="subcellular location">
    <subcellularLocation>
        <location evidence="1">Endoplasmic reticulum</location>
    </subcellularLocation>
</comment>
<feature type="compositionally biased region" description="Low complexity" evidence="6">
    <location>
        <begin position="1266"/>
        <end position="1275"/>
    </location>
</feature>
<feature type="compositionally biased region" description="Polar residues" evidence="6">
    <location>
        <begin position="104"/>
        <end position="129"/>
    </location>
</feature>
<feature type="region of interest" description="Disordered" evidence="6">
    <location>
        <begin position="1957"/>
        <end position="2014"/>
    </location>
</feature>
<sequence length="2315" mass="263370">MNNPYRARPARARVDHAAVSGYGSQSQNTWSSMQPERRSGILPANVYQQQPNSLIQPQQQQQQQQQQHQPQQQSHDPWDWGTDNGNNGNSDSWNSNTDQKSESLHQLSQHHQFPSGRTNNSQSIQNPQQGMYYPNFNRNSRPNVLNQQPTSGGNIPRTSLSRESTPSNKDGYNQYTSYEYNQPPQQQQQQQYHLPPRPNSKSSPADHSQWSISSQQTPNLPSLGNNSGAQLDNIKKIQTPPLPPQTNTYNWNNSDQQLDPSLRNWQNHNAASVSGSWQEPSLVANKQQPIENINQSQQGQQTSQTFDPPKEYTSPGQSEYYTNWNSQQHQQSNLTNQWPSNYSRNTSNEATQPILHQNMGTTVMNQWQQPMFQPPVPAEEPVGTQSTPSILNQADQNVPSNQWQPRQPQYENVMPKDWTPAQRPVELVASEKDSISAPHQQHDSLESAKNNKSINDWQHAQSPPSHFASSTGSAVSHTSNTAEQILSGNNHNNERKRSVGILSPSSSFVNDLPIPTKPNAIEKKISDESNWPDGDVNVTSNAMAQNNTEADWSTTAEWNTIPTAELSSSFSHLRLSNKSNRQLENQTLSSDMHSSSHSTDGWSSQPISGSENPSDNSPRESVASAQPEPYRDSSERAHALEPEQSLDNPLTTSQFEPQEHVLPQTHQPENSRAAETVPQNAGYDQWYAQRNPVAQSENSWYRNDHQGKSQKWMHEQNIENYENIQQSTEFGNLEVVTPVLQKRNIYGSHDSMNRETLDNEPKASVNQIKESSTPRDFQEDINNVEVPSLLQTQQSLQVEQAPDNYEFASNDRNTFLETGELTDSHQQHEPIPPSQDDENDEVPNDIPFLREVPGQSSNSDPRRNDPTGQEQNIQVGPRSLDPRRNDPSGQEHTVQSIRNVSDRTERRDVPPGQERNGPLPSRTDTELPERRNDPSGRERSLPPQPPRNDSVTDNRRNLSETRRNDPSGEECLQSQPVVSEPADMREVPGRGNENEEPVQQADSGLRQIPGGASPSEEIQVANDRDDARVVTGSQEVAALIPASTKHDQSNDSLSKREEAVGASLGESQGGAGQITRIDSYEEGDDEGSGNSRDESRERRRERSPERRGYEYDRKSRYYDRDRDRDFDEEYYYESRRGGDFDRTYNSREDLDRREGPYRDDERRHTSRDDLDRRGRDKDDPDNQKIRSRPKDDHEDRRRRDDDRRKAREELDARGRDTRDYDPRYFRDREYTDRDRRREPDRRGRRYEDYEPRDHYRRDYYEDLYARNSRPSSRSSYNDRDRDYYPRSRDPHFGHNVYGGAYADYGANYGSSYYAYLENMRRTNPAAYMEWYQKYYASQHQQVHAVRGNTSYPEDRASVHSGRSSCDESLCDRTTGDKRTIGDISLLEDTTIGSARLTPTKFSTSHVQASFSTGSLVHVHASYPADGELARVDVLRVSSILAHDPVVRELVAYPGPLIKQVGVTHKKTIIEYCEAKIKKAECSEDVDDPASYILLYKLMVMLIRQNGNVVGVDIAELLLSNQKSYPYTGKQREVRLRRESVISQKSVGTSGDELNRDTVTPLDTDDTGNLNKPLSTDQVTDHFRELLLYGCGQEALEYAMDKGLWGHALFLASKLDKRTHASVMTRFANGLMANDPLQTLYQLQSGRVPASVTCIAEPKWGDWRPHLAMIISNTSPNPEINRKSITTLGDTLFARNHVHAAHFCYVLAQVDFGPYGMPNSKLVLLGSNPHKPYNVFVTNEAIMLTEIYEYARNLSEPGFTLIDLQTFKYGLAVKLVDYGLTEKALLYIEQIAVNITREPSKYPISFVEKLHNLGDRIKYSDPVCKDSIEDVANLGWLNSLVEILNKYKTGEIIKDGTYDAQNDSTNQQREQYESQQTQQQWVVAQSEYSDGPTSLMEPTTSDVKSDWQPMSLPNAVQDPYIPSGQTSQYIENSVDSAQHQQPQSQVDYWRQQNYTQPEYSAPDYSTEWQQHSEQLQYQNEQPDNTDNVQQEWNYESEKEEKPPTPDVSNLTSTSHSTLSFNQLSGAPTDNCLRQRKPLNNPDLNVSTSIEETCVAQDSFPLLSCVTGFGESCKPHKSLKSAKYPKLSLSYPEIRSSDKINSKCTRVTKIGSKLSKPPSCKPAVFLKCKPKSIDQPVADHNSDAESDDNLQSDNFDLQKKSKLLITQSIAANKEFENTKAVHLSDLDVQINDRNFELVSRYHLTNRNPHSINNPRRDSQSLKQYCNFEEKKVVRVAPHIRSKDIICDTVDAWSIESTAQFSADRSYYKPLIFGGTYPIDMPLHRNAIERARQIRQYVQDGKHISKTFDIDAPTNDSI</sequence>
<feature type="compositionally biased region" description="Polar residues" evidence="6">
    <location>
        <begin position="314"/>
        <end position="347"/>
    </location>
</feature>
<dbReference type="GeneID" id="107223481"/>
<feature type="compositionally biased region" description="Basic and acidic residues" evidence="6">
    <location>
        <begin position="1044"/>
        <end position="1059"/>
    </location>
</feature>
<feature type="region of interest" description="Disordered" evidence="6">
    <location>
        <begin position="294"/>
        <end position="347"/>
    </location>
</feature>
<feature type="compositionally biased region" description="Low complexity" evidence="6">
    <location>
        <begin position="182"/>
        <end position="191"/>
    </location>
</feature>
<dbReference type="PANTHER" id="PTHR13402:SF6">
    <property type="entry name" value="SECRETORY 16, ISOFORM I"/>
    <property type="match status" value="1"/>
</dbReference>
<feature type="region of interest" description="Disordered" evidence="6">
    <location>
        <begin position="1"/>
        <end position="261"/>
    </location>
</feature>
<evidence type="ECO:0000256" key="4">
    <source>
        <dbReference type="ARBA" id="ARBA00022824"/>
    </source>
</evidence>
<feature type="compositionally biased region" description="Low complexity" evidence="6">
    <location>
        <begin position="1866"/>
        <end position="1885"/>
    </location>
</feature>
<evidence type="ECO:0000256" key="2">
    <source>
        <dbReference type="ARBA" id="ARBA00005927"/>
    </source>
</evidence>
<feature type="compositionally biased region" description="Polar residues" evidence="6">
    <location>
        <begin position="447"/>
        <end position="479"/>
    </location>
</feature>
<keyword evidence="3" id="KW-0813">Transport</keyword>
<feature type="compositionally biased region" description="Basic and acidic residues" evidence="6">
    <location>
        <begin position="1132"/>
        <end position="1220"/>
    </location>
</feature>
<accession>A0ABM3FTB2</accession>
<feature type="compositionally biased region" description="Polar residues" evidence="6">
    <location>
        <begin position="1965"/>
        <end position="1992"/>
    </location>
</feature>
<feature type="compositionally biased region" description="Low complexity" evidence="6">
    <location>
        <begin position="589"/>
        <end position="604"/>
    </location>
</feature>
<feature type="compositionally biased region" description="Basic and acidic residues" evidence="6">
    <location>
        <begin position="923"/>
        <end position="940"/>
    </location>
</feature>
<dbReference type="PANTHER" id="PTHR13402">
    <property type="entry name" value="RGPR-RELATED"/>
    <property type="match status" value="1"/>
</dbReference>
<feature type="region of interest" description="Disordered" evidence="6">
    <location>
        <begin position="372"/>
        <end position="405"/>
    </location>
</feature>
<evidence type="ECO:0000259" key="7">
    <source>
        <dbReference type="Pfam" id="PF12931"/>
    </source>
</evidence>
<dbReference type="RefSeq" id="XP_046591265.1">
    <property type="nucleotide sequence ID" value="XM_046735309.1"/>
</dbReference>
<feature type="region of interest" description="Disordered" evidence="6">
    <location>
        <begin position="1856"/>
        <end position="1925"/>
    </location>
</feature>
<evidence type="ECO:0000313" key="10">
    <source>
        <dbReference type="RefSeq" id="XP_046591265.1"/>
    </source>
</evidence>
<feature type="region of interest" description="Disordered" evidence="6">
    <location>
        <begin position="821"/>
        <end position="1220"/>
    </location>
</feature>
<feature type="compositionally biased region" description="Polar residues" evidence="6">
    <location>
        <begin position="136"/>
        <end position="180"/>
    </location>
</feature>
<feature type="region of interest" description="Disordered" evidence="6">
    <location>
        <begin position="485"/>
        <end position="504"/>
    </location>
</feature>
<feature type="compositionally biased region" description="Polar residues" evidence="6">
    <location>
        <begin position="22"/>
        <end position="34"/>
    </location>
</feature>
<feature type="compositionally biased region" description="Polar residues" evidence="6">
    <location>
        <begin position="383"/>
        <end position="405"/>
    </location>
</feature>
<proteinExistence type="inferred from homology"/>
<feature type="compositionally biased region" description="Polar residues" evidence="6">
    <location>
        <begin position="887"/>
        <end position="899"/>
    </location>
</feature>
<feature type="region of interest" description="Disordered" evidence="6">
    <location>
        <begin position="1261"/>
        <end position="1292"/>
    </location>
</feature>
<evidence type="ECO:0000313" key="9">
    <source>
        <dbReference type="RefSeq" id="XP_046591264.1"/>
    </source>
</evidence>
<keyword evidence="5" id="KW-0931">ER-Golgi transport</keyword>
<dbReference type="InterPro" id="IPR024298">
    <property type="entry name" value="Sec16_Sec23-bd"/>
</dbReference>
<feature type="compositionally biased region" description="Low complexity" evidence="6">
    <location>
        <begin position="295"/>
        <end position="305"/>
    </location>
</feature>
<name>A0ABM3FTB2_NEOLC</name>
<evidence type="ECO:0000256" key="5">
    <source>
        <dbReference type="ARBA" id="ARBA00022892"/>
    </source>
</evidence>
<protein>
    <submittedName>
        <fullName evidence="9 10">Uncharacterized protein LOC107223481 isoform X1</fullName>
    </submittedName>
</protein>
<feature type="region of interest" description="Disordered" evidence="6">
    <location>
        <begin position="1545"/>
        <end position="1572"/>
    </location>
</feature>
<feature type="compositionally biased region" description="Low complexity" evidence="6">
    <location>
        <begin position="48"/>
        <end position="97"/>
    </location>
</feature>